<dbReference type="InterPro" id="IPR000013">
    <property type="entry name" value="Peptidase_M7"/>
</dbReference>
<dbReference type="GO" id="GO:0006508">
    <property type="term" value="P:proteolysis"/>
    <property type="evidence" value="ECO:0007669"/>
    <property type="project" value="InterPro"/>
</dbReference>
<evidence type="ECO:0000256" key="3">
    <source>
        <dbReference type="ARBA" id="ARBA00012325"/>
    </source>
</evidence>
<evidence type="ECO:0000313" key="10">
    <source>
        <dbReference type="Proteomes" id="UP001141259"/>
    </source>
</evidence>
<keyword evidence="8" id="KW-0732">Signal</keyword>
<keyword evidence="9" id="KW-0378">Hydrolase</keyword>
<dbReference type="GO" id="GO:0008270">
    <property type="term" value="F:zinc ion binding"/>
    <property type="evidence" value="ECO:0007669"/>
    <property type="project" value="InterPro"/>
</dbReference>
<sequence length="180" mass="18843">MLRKITGALVVAIGLISLHAPAASASPDVEVAAVRTLTYNASGAAEFKAAVDQGAQIWNSSVVNVRLVSTTSSSANIRVVADDGWPRAQTTSLGNGRVWMGRQATDQGYNAIRIAAHELGHILGQPDRKPGPCTSLMSGSSAGVSCTNPYPNAREKSEVEAAFSTAKLGVNAEWAYEFVD</sequence>
<dbReference type="Pfam" id="PF02031">
    <property type="entry name" value="Peptidase_M7"/>
    <property type="match status" value="1"/>
</dbReference>
<evidence type="ECO:0000256" key="2">
    <source>
        <dbReference type="ARBA" id="ARBA00006571"/>
    </source>
</evidence>
<comment type="caution">
    <text evidence="9">The sequence shown here is derived from an EMBL/GenBank/DDBJ whole genome shotgun (WGS) entry which is preliminary data.</text>
</comment>
<evidence type="ECO:0000313" key="9">
    <source>
        <dbReference type="EMBL" id="MCS7481870.1"/>
    </source>
</evidence>
<evidence type="ECO:0000256" key="1">
    <source>
        <dbReference type="ARBA" id="ARBA00000612"/>
    </source>
</evidence>
<dbReference type="EMBL" id="JANYMP010000020">
    <property type="protein sequence ID" value="MCS7481870.1"/>
    <property type="molecule type" value="Genomic_DNA"/>
</dbReference>
<evidence type="ECO:0000256" key="7">
    <source>
        <dbReference type="ARBA" id="ARBA00029927"/>
    </source>
</evidence>
<accession>A0A9X2VS41</accession>
<dbReference type="EC" id="3.4.24.77" evidence="3"/>
<dbReference type="AlphaFoldDB" id="A0A9X2VS41"/>
<evidence type="ECO:0000256" key="6">
    <source>
        <dbReference type="ARBA" id="ARBA00023049"/>
    </source>
</evidence>
<dbReference type="InterPro" id="IPR024079">
    <property type="entry name" value="MetalloPept_cat_dom_sf"/>
</dbReference>
<evidence type="ECO:0000256" key="8">
    <source>
        <dbReference type="SAM" id="SignalP"/>
    </source>
</evidence>
<proteinExistence type="inferred from homology"/>
<dbReference type="Proteomes" id="UP001141259">
    <property type="component" value="Unassembled WGS sequence"/>
</dbReference>
<keyword evidence="5" id="KW-0479">Metal-binding</keyword>
<feature type="chain" id="PRO_5040802025" description="Extracellular small neutral protease" evidence="8">
    <location>
        <begin position="23"/>
        <end position="180"/>
    </location>
</feature>
<dbReference type="SUPFAM" id="SSF55486">
    <property type="entry name" value="Metalloproteases ('zincins'), catalytic domain"/>
    <property type="match status" value="1"/>
</dbReference>
<keyword evidence="6 9" id="KW-0482">Metalloprotease</keyword>
<gene>
    <name evidence="9" type="ORF">NZH93_33870</name>
</gene>
<organism evidence="9 10">
    <name type="scientific">Umezawaea endophytica</name>
    <dbReference type="NCBI Taxonomy" id="1654476"/>
    <lineage>
        <taxon>Bacteria</taxon>
        <taxon>Bacillati</taxon>
        <taxon>Actinomycetota</taxon>
        <taxon>Actinomycetes</taxon>
        <taxon>Pseudonocardiales</taxon>
        <taxon>Pseudonocardiaceae</taxon>
        <taxon>Umezawaea</taxon>
    </lineage>
</organism>
<dbReference type="GO" id="GO:0005576">
    <property type="term" value="C:extracellular region"/>
    <property type="evidence" value="ECO:0007669"/>
    <property type="project" value="InterPro"/>
</dbReference>
<keyword evidence="10" id="KW-1185">Reference proteome</keyword>
<dbReference type="GO" id="GO:0004222">
    <property type="term" value="F:metalloendopeptidase activity"/>
    <property type="evidence" value="ECO:0007669"/>
    <property type="project" value="InterPro"/>
</dbReference>
<evidence type="ECO:0000256" key="5">
    <source>
        <dbReference type="ARBA" id="ARBA00022723"/>
    </source>
</evidence>
<comment type="catalytic activity">
    <reaction evidence="1">
        <text>Hydrolyzes proteins with a preference for Tyr or Phe in the P1' position. Has no action on amino-acid p-nitroanilides.</text>
        <dbReference type="EC" id="3.4.24.77"/>
    </reaction>
</comment>
<dbReference type="Gene3D" id="3.40.390.10">
    <property type="entry name" value="Collagenase (Catalytic Domain)"/>
    <property type="match status" value="1"/>
</dbReference>
<feature type="signal peptide" evidence="8">
    <location>
        <begin position="1"/>
        <end position="22"/>
    </location>
</feature>
<dbReference type="RefSeq" id="WP_259627351.1">
    <property type="nucleotide sequence ID" value="NZ_JANYMP010000020.1"/>
</dbReference>
<dbReference type="PRINTS" id="PR00787">
    <property type="entry name" value="NEUTRALPTASE"/>
</dbReference>
<evidence type="ECO:0000256" key="4">
    <source>
        <dbReference type="ARBA" id="ARBA00019129"/>
    </source>
</evidence>
<name>A0A9X2VS41_9PSEU</name>
<reference evidence="9" key="1">
    <citation type="submission" date="2022-08" db="EMBL/GenBank/DDBJ databases">
        <authorList>
            <person name="Tistechok S."/>
            <person name="Samborskyy M."/>
            <person name="Roman I."/>
        </authorList>
    </citation>
    <scope>NUCLEOTIDE SEQUENCE</scope>
    <source>
        <strain evidence="9">DSM 103496</strain>
    </source>
</reference>
<protein>
    <recommendedName>
        <fullName evidence="4">Extracellular small neutral protease</fullName>
        <ecNumber evidence="3">3.4.24.77</ecNumber>
    </recommendedName>
    <alternativeName>
        <fullName evidence="7">Snapalysin</fullName>
    </alternativeName>
</protein>
<comment type="similarity">
    <text evidence="2">Belongs to the peptidase M7 family.</text>
</comment>
<keyword evidence="6 9" id="KW-0645">Protease</keyword>